<protein>
    <recommendedName>
        <fullName evidence="4">Protein kinase domain-containing protein</fullName>
    </recommendedName>
</protein>
<feature type="region of interest" description="Disordered" evidence="1">
    <location>
        <begin position="1"/>
        <end position="30"/>
    </location>
</feature>
<feature type="region of interest" description="Disordered" evidence="1">
    <location>
        <begin position="277"/>
        <end position="296"/>
    </location>
</feature>
<gene>
    <name evidence="2" type="ORF">GQX73_g2188</name>
</gene>
<evidence type="ECO:0000313" key="3">
    <source>
        <dbReference type="Proteomes" id="UP000481858"/>
    </source>
</evidence>
<proteinExistence type="predicted"/>
<reference evidence="2 3" key="1">
    <citation type="submission" date="2019-12" db="EMBL/GenBank/DDBJ databases">
        <title>Draft genome sequence of the ascomycete Xylaria multiplex DSM 110363.</title>
        <authorList>
            <person name="Buettner E."/>
            <person name="Kellner H."/>
        </authorList>
    </citation>
    <scope>NUCLEOTIDE SEQUENCE [LARGE SCALE GENOMIC DNA]</scope>
    <source>
        <strain evidence="2 3">DSM 110363</strain>
    </source>
</reference>
<accession>A0A7C8MWT1</accession>
<dbReference type="AlphaFoldDB" id="A0A7C8MWT1"/>
<dbReference type="OrthoDB" id="3432781at2759"/>
<organism evidence="2 3">
    <name type="scientific">Xylaria multiplex</name>
    <dbReference type="NCBI Taxonomy" id="323545"/>
    <lineage>
        <taxon>Eukaryota</taxon>
        <taxon>Fungi</taxon>
        <taxon>Dikarya</taxon>
        <taxon>Ascomycota</taxon>
        <taxon>Pezizomycotina</taxon>
        <taxon>Sordariomycetes</taxon>
        <taxon>Xylariomycetidae</taxon>
        <taxon>Xylariales</taxon>
        <taxon>Xylariaceae</taxon>
        <taxon>Xylaria</taxon>
    </lineage>
</organism>
<feature type="compositionally biased region" description="Basic and acidic residues" evidence="1">
    <location>
        <begin position="278"/>
        <end position="287"/>
    </location>
</feature>
<evidence type="ECO:0000256" key="1">
    <source>
        <dbReference type="SAM" id="MobiDB-lite"/>
    </source>
</evidence>
<dbReference type="EMBL" id="WUBL01000014">
    <property type="protein sequence ID" value="KAF2971391.1"/>
    <property type="molecule type" value="Genomic_DNA"/>
</dbReference>
<name>A0A7C8MWT1_9PEZI</name>
<comment type="caution">
    <text evidence="2">The sequence shown here is derived from an EMBL/GenBank/DDBJ whole genome shotgun (WGS) entry which is preliminary data.</text>
</comment>
<evidence type="ECO:0008006" key="4">
    <source>
        <dbReference type="Google" id="ProtNLM"/>
    </source>
</evidence>
<dbReference type="Proteomes" id="UP000481858">
    <property type="component" value="Unassembled WGS sequence"/>
</dbReference>
<dbReference type="InParanoid" id="A0A7C8MWT1"/>
<dbReference type="InterPro" id="IPR025213">
    <property type="entry name" value="Sim4_Fta2"/>
</dbReference>
<evidence type="ECO:0000313" key="2">
    <source>
        <dbReference type="EMBL" id="KAF2971391.1"/>
    </source>
</evidence>
<dbReference type="Pfam" id="PF13095">
    <property type="entry name" value="FTA2"/>
    <property type="match status" value="1"/>
</dbReference>
<keyword evidence="3" id="KW-1185">Reference proteome</keyword>
<sequence length="296" mass="34470">MPKGRGLASCPTDPLPPGGGPQLNPFSRDPGDKIEWIKRLDTDREDNDGFVFQVSIGSKQYALKVFKFSHPRLNRFYRDLCLRHPLPLKEGIWYTDPFYAECRAYGRIQEGFESRLVTDQTAVKCYGYLLLNTNDSRWLKKEGIHLEQQLLDRELREALGGDTRVRAIVKQFEKSPRKVDAGNIRRAWRSVYLLNKSLKLYNMDIKADNFIGHKLVDFGTSWTVPHKLLDHLEEVAENMAKAFRSKDTVNFEEMIQDEVIQTRLKVLAKSTHQLRSRGKPEWADRELPKRRRIARK</sequence>